<name>A0A6A7K1Y0_LACHE</name>
<feature type="transmembrane region" description="Helical" evidence="1">
    <location>
        <begin position="36"/>
        <end position="56"/>
    </location>
</feature>
<feature type="transmembrane region" description="Helical" evidence="1">
    <location>
        <begin position="102"/>
        <end position="129"/>
    </location>
</feature>
<keyword evidence="1" id="KW-0812">Transmembrane</keyword>
<accession>A0A6A7K1Y0</accession>
<protein>
    <submittedName>
        <fullName evidence="2">Uncharacterized protein</fullName>
    </submittedName>
</protein>
<dbReference type="Proteomes" id="UP000430466">
    <property type="component" value="Unassembled WGS sequence"/>
</dbReference>
<dbReference type="AlphaFoldDB" id="A0A6A7K1Y0"/>
<feature type="transmembrane region" description="Helical" evidence="1">
    <location>
        <begin position="62"/>
        <end position="81"/>
    </location>
</feature>
<dbReference type="EMBL" id="WHOE01000035">
    <property type="protein sequence ID" value="MPW14515.1"/>
    <property type="molecule type" value="Genomic_DNA"/>
</dbReference>
<evidence type="ECO:0000313" key="2">
    <source>
        <dbReference type="EMBL" id="MPW14515.1"/>
    </source>
</evidence>
<keyword evidence="1" id="KW-1133">Transmembrane helix</keyword>
<sequence>MSGGQWFLPLIIICIVLGLAETYAKKKGNSKLQKTIDTLAYVLMLAMVIGFWILYFRGEFSFTNAAIYTVIFIYLIATQLLKQYGERLRKKWGKVAFHRINLALTIAYILLIAFLILAGAHFALVGWLIEGVLILIFGGIS</sequence>
<keyword evidence="1" id="KW-0472">Membrane</keyword>
<gene>
    <name evidence="2" type="ORF">GDZ32_06030</name>
</gene>
<reference evidence="2 3" key="1">
    <citation type="submission" date="2019-10" db="EMBL/GenBank/DDBJ databases">
        <title>Draft genome sequences of Lactobacillus strains.</title>
        <authorList>
            <person name="Cho G.-S."/>
            <person name="Fagbemigun O."/>
            <person name="Brinks E."/>
            <person name="Franz C.M.A.P."/>
        </authorList>
    </citation>
    <scope>NUCLEOTIDE SEQUENCE [LARGE SCALE GENOMIC DNA]</scope>
    <source>
        <strain evidence="2 3">313</strain>
    </source>
</reference>
<organism evidence="2 3">
    <name type="scientific">Lactobacillus helveticus</name>
    <name type="common">Lactobacillus suntoryeus</name>
    <dbReference type="NCBI Taxonomy" id="1587"/>
    <lineage>
        <taxon>Bacteria</taxon>
        <taxon>Bacillati</taxon>
        <taxon>Bacillota</taxon>
        <taxon>Bacilli</taxon>
        <taxon>Lactobacillales</taxon>
        <taxon>Lactobacillaceae</taxon>
        <taxon>Lactobacillus</taxon>
    </lineage>
</organism>
<evidence type="ECO:0000313" key="3">
    <source>
        <dbReference type="Proteomes" id="UP000430466"/>
    </source>
</evidence>
<feature type="transmembrane region" description="Helical" evidence="1">
    <location>
        <begin position="6"/>
        <end position="24"/>
    </location>
</feature>
<comment type="caution">
    <text evidence="2">The sequence shown here is derived from an EMBL/GenBank/DDBJ whole genome shotgun (WGS) entry which is preliminary data.</text>
</comment>
<evidence type="ECO:0000256" key="1">
    <source>
        <dbReference type="SAM" id="Phobius"/>
    </source>
</evidence>
<proteinExistence type="predicted"/>